<dbReference type="PANTHER" id="PTHR22748">
    <property type="entry name" value="AP ENDONUCLEASE"/>
    <property type="match status" value="1"/>
</dbReference>
<dbReference type="Ensembl" id="ENSFHET00000024859.1">
    <property type="protein sequence ID" value="ENSFHEP00000016456.1"/>
    <property type="gene ID" value="ENSFHEG00000018160.1"/>
</dbReference>
<comment type="cofactor">
    <cofactor evidence="9">
        <name>Mg(2+)</name>
        <dbReference type="ChEBI" id="CHEBI:18420"/>
    </cofactor>
    <cofactor evidence="9">
        <name>Mn(2+)</name>
        <dbReference type="ChEBI" id="CHEBI:29035"/>
    </cofactor>
    <text evidence="9">Probably binds two magnesium or manganese ions per subunit.</text>
</comment>
<keyword evidence="5" id="KW-0227">DNA damage</keyword>
<dbReference type="CDD" id="cd09076">
    <property type="entry name" value="L1-EN"/>
    <property type="match status" value="1"/>
</dbReference>
<evidence type="ECO:0000256" key="8">
    <source>
        <dbReference type="ARBA" id="ARBA00023204"/>
    </source>
</evidence>
<dbReference type="PANTHER" id="PTHR22748:SF26">
    <property type="entry name" value="ENDONUCLEASE_EXONUCLEASE_PHOSPHATASE DOMAIN-CONTAINING PROTEIN"/>
    <property type="match status" value="1"/>
</dbReference>
<dbReference type="GO" id="GO:0005634">
    <property type="term" value="C:nucleus"/>
    <property type="evidence" value="ECO:0007669"/>
    <property type="project" value="TreeGrafter"/>
</dbReference>
<sequence>STQNSSTWNVKRSNNVIKKKAILNSLKKDLIHIAFFKLGGTNIFSFFSTNKRGVIILIHKNLPFTAIATAKDNEGRYIFVKGVLHGESILLANVYAPSVQDEGFYTALFTQLVDLDCDNIILAGDFNCALLKILKELDLVDIWRHYNPLSKQYTFHSQPHLSASRIDYIFVSKIISQLITQVDIGPIGLSDHAPVVLAMQPLRHIERSVTWRMSTVSLLDDKFVRILDEQTTFYLESNDKENIDPRILWESYKRKERLARQLEIENNIKQLEKQSYCTKSTETLNELKSARTALQNLIMHKAEKDILFAKQRLFESANKPNRYLARLAKNIPAKSFITAIVDSNGQRQMENRKINDSFKEFYATLYSSEIDMTDKPDIRIFLK</sequence>
<evidence type="ECO:0000256" key="9">
    <source>
        <dbReference type="PIRSR" id="PIRSR604808-2"/>
    </source>
</evidence>
<evidence type="ECO:0000256" key="1">
    <source>
        <dbReference type="ARBA" id="ARBA00000493"/>
    </source>
</evidence>
<keyword evidence="6" id="KW-0378">Hydrolase</keyword>
<reference evidence="12" key="1">
    <citation type="submission" date="2025-08" db="UniProtKB">
        <authorList>
            <consortium name="Ensembl"/>
        </authorList>
    </citation>
    <scope>IDENTIFICATION</scope>
</reference>
<dbReference type="GO" id="GO:0008311">
    <property type="term" value="F:double-stranded DNA 3'-5' DNA exonuclease activity"/>
    <property type="evidence" value="ECO:0007669"/>
    <property type="project" value="UniProtKB-EC"/>
</dbReference>
<evidence type="ECO:0000313" key="13">
    <source>
        <dbReference type="Proteomes" id="UP000265000"/>
    </source>
</evidence>
<evidence type="ECO:0000256" key="6">
    <source>
        <dbReference type="ARBA" id="ARBA00022801"/>
    </source>
</evidence>
<evidence type="ECO:0000259" key="11">
    <source>
        <dbReference type="Pfam" id="PF03372"/>
    </source>
</evidence>
<feature type="binding site" evidence="9">
    <location>
        <position position="192"/>
    </location>
    <ligand>
        <name>Mg(2+)</name>
        <dbReference type="ChEBI" id="CHEBI:18420"/>
        <label>1</label>
    </ligand>
</feature>
<comment type="catalytic activity">
    <reaction evidence="1">
        <text>Exonucleolytic cleavage in the 3'- to 5'-direction to yield nucleoside 5'-phosphates.</text>
        <dbReference type="EC" id="3.1.11.2"/>
    </reaction>
</comment>
<feature type="site" description="Important for catalytic activity" evidence="10">
    <location>
        <position position="167"/>
    </location>
</feature>
<dbReference type="GO" id="GO:0008081">
    <property type="term" value="F:phosphoric diester hydrolase activity"/>
    <property type="evidence" value="ECO:0007669"/>
    <property type="project" value="TreeGrafter"/>
</dbReference>
<dbReference type="Gene3D" id="3.60.10.10">
    <property type="entry name" value="Endonuclease/exonuclease/phosphatase"/>
    <property type="match status" value="1"/>
</dbReference>
<feature type="binding site" evidence="9">
    <location>
        <position position="191"/>
    </location>
    <ligand>
        <name>Mg(2+)</name>
        <dbReference type="ChEBI" id="CHEBI:18420"/>
        <label>1</label>
    </ligand>
</feature>
<keyword evidence="9" id="KW-0464">Manganese</keyword>
<evidence type="ECO:0000313" key="12">
    <source>
        <dbReference type="Ensembl" id="ENSFHEP00000016456.1"/>
    </source>
</evidence>
<evidence type="ECO:0000256" key="2">
    <source>
        <dbReference type="ARBA" id="ARBA00007092"/>
    </source>
</evidence>
<name>A0A3Q2PSH3_FUNHE</name>
<reference evidence="12" key="2">
    <citation type="submission" date="2025-09" db="UniProtKB">
        <authorList>
            <consortium name="Ensembl"/>
        </authorList>
    </citation>
    <scope>IDENTIFICATION</scope>
</reference>
<dbReference type="GO" id="GO:0003906">
    <property type="term" value="F:DNA-(apurinic or apyrimidinic site) endonuclease activity"/>
    <property type="evidence" value="ECO:0007669"/>
    <property type="project" value="TreeGrafter"/>
</dbReference>
<dbReference type="SUPFAM" id="SSF56219">
    <property type="entry name" value="DNase I-like"/>
    <property type="match status" value="1"/>
</dbReference>
<keyword evidence="8" id="KW-0234">DNA repair</keyword>
<comment type="similarity">
    <text evidence="2">Belongs to the DNA repair enzymes AP/ExoA family.</text>
</comment>
<dbReference type="Pfam" id="PF03372">
    <property type="entry name" value="Exo_endo_phos"/>
    <property type="match status" value="1"/>
</dbReference>
<dbReference type="STRING" id="8078.ENSFHEP00000016456"/>
<evidence type="ECO:0000256" key="4">
    <source>
        <dbReference type="ARBA" id="ARBA00022723"/>
    </source>
</evidence>
<feature type="site" description="Interaction with DNA substrate" evidence="10">
    <location>
        <position position="192"/>
    </location>
</feature>
<organism evidence="12 13">
    <name type="scientific">Fundulus heteroclitus</name>
    <name type="common">Killifish</name>
    <name type="synonym">Mummichog</name>
    <dbReference type="NCBI Taxonomy" id="8078"/>
    <lineage>
        <taxon>Eukaryota</taxon>
        <taxon>Metazoa</taxon>
        <taxon>Chordata</taxon>
        <taxon>Craniata</taxon>
        <taxon>Vertebrata</taxon>
        <taxon>Euteleostomi</taxon>
        <taxon>Actinopterygii</taxon>
        <taxon>Neopterygii</taxon>
        <taxon>Teleostei</taxon>
        <taxon>Neoteleostei</taxon>
        <taxon>Acanthomorphata</taxon>
        <taxon>Ovalentaria</taxon>
        <taxon>Atherinomorphae</taxon>
        <taxon>Cyprinodontiformes</taxon>
        <taxon>Fundulidae</taxon>
        <taxon>Fundulus</taxon>
    </lineage>
</organism>
<keyword evidence="4 9" id="KW-0479">Metal-binding</keyword>
<evidence type="ECO:0000256" key="10">
    <source>
        <dbReference type="PIRSR" id="PIRSR604808-3"/>
    </source>
</evidence>
<proteinExistence type="inferred from homology"/>
<evidence type="ECO:0000256" key="5">
    <source>
        <dbReference type="ARBA" id="ARBA00022763"/>
    </source>
</evidence>
<dbReference type="AlphaFoldDB" id="A0A3Q2PSH3"/>
<accession>A0A3Q2PSH3</accession>
<evidence type="ECO:0000256" key="3">
    <source>
        <dbReference type="ARBA" id="ARBA00012115"/>
    </source>
</evidence>
<keyword evidence="7 9" id="KW-0460">Magnesium</keyword>
<dbReference type="GeneTree" id="ENSGT00940000176131"/>
<dbReference type="InterPro" id="IPR005135">
    <property type="entry name" value="Endo/exonuclease/phosphatase"/>
</dbReference>
<dbReference type="Proteomes" id="UP000265000">
    <property type="component" value="Unplaced"/>
</dbReference>
<keyword evidence="13" id="KW-1185">Reference proteome</keyword>
<protein>
    <recommendedName>
        <fullName evidence="3">exodeoxyribonuclease III</fullName>
        <ecNumber evidence="3">3.1.11.2</ecNumber>
    </recommendedName>
</protein>
<dbReference type="InterPro" id="IPR004808">
    <property type="entry name" value="AP_endonuc_1"/>
</dbReference>
<dbReference type="EC" id="3.1.11.2" evidence="3"/>
<dbReference type="GO" id="GO:0046872">
    <property type="term" value="F:metal ion binding"/>
    <property type="evidence" value="ECO:0007669"/>
    <property type="project" value="UniProtKB-KW"/>
</dbReference>
<dbReference type="InterPro" id="IPR036691">
    <property type="entry name" value="Endo/exonu/phosph_ase_sf"/>
</dbReference>
<dbReference type="GO" id="GO:0006284">
    <property type="term" value="P:base-excision repair"/>
    <property type="evidence" value="ECO:0007669"/>
    <property type="project" value="TreeGrafter"/>
</dbReference>
<evidence type="ECO:0000256" key="7">
    <source>
        <dbReference type="ARBA" id="ARBA00022842"/>
    </source>
</evidence>
<feature type="domain" description="Endonuclease/exonuclease/phosphatase" evidence="11">
    <location>
        <begin position="45"/>
        <end position="192"/>
    </location>
</feature>